<accession>A0A2Z5G707</accession>
<evidence type="ECO:0000256" key="5">
    <source>
        <dbReference type="ARBA" id="ARBA00023004"/>
    </source>
</evidence>
<keyword evidence="4" id="KW-0249">Electron transport</keyword>
<dbReference type="AlphaFoldDB" id="A0A2Z5G707"/>
<evidence type="ECO:0000256" key="8">
    <source>
        <dbReference type="SAM" id="SignalP"/>
    </source>
</evidence>
<evidence type="ECO:0000313" key="10">
    <source>
        <dbReference type="EMBL" id="AXC15032.1"/>
    </source>
</evidence>
<dbReference type="Proteomes" id="UP000253606">
    <property type="component" value="Chromosome"/>
</dbReference>
<feature type="region of interest" description="Disordered" evidence="7">
    <location>
        <begin position="230"/>
        <end position="259"/>
    </location>
</feature>
<feature type="signal peptide" evidence="8">
    <location>
        <begin position="1"/>
        <end position="18"/>
    </location>
</feature>
<dbReference type="GO" id="GO:0020037">
    <property type="term" value="F:heme binding"/>
    <property type="evidence" value="ECO:0007669"/>
    <property type="project" value="InterPro"/>
</dbReference>
<evidence type="ECO:0000256" key="7">
    <source>
        <dbReference type="SAM" id="MobiDB-lite"/>
    </source>
</evidence>
<keyword evidence="5 6" id="KW-0408">Iron</keyword>
<feature type="domain" description="Cytochrome c" evidence="9">
    <location>
        <begin position="142"/>
        <end position="226"/>
    </location>
</feature>
<dbReference type="InterPro" id="IPR051811">
    <property type="entry name" value="Cytochrome_c550/c551-like"/>
</dbReference>
<dbReference type="Gene3D" id="1.10.760.10">
    <property type="entry name" value="Cytochrome c-like domain"/>
    <property type="match status" value="2"/>
</dbReference>
<evidence type="ECO:0000313" key="11">
    <source>
        <dbReference type="Proteomes" id="UP000253606"/>
    </source>
</evidence>
<keyword evidence="1" id="KW-0813">Transport</keyword>
<protein>
    <submittedName>
        <fullName evidence="10">Cytochrome c family protein</fullName>
    </submittedName>
</protein>
<evidence type="ECO:0000259" key="9">
    <source>
        <dbReference type="PROSITE" id="PS51007"/>
    </source>
</evidence>
<evidence type="ECO:0000256" key="6">
    <source>
        <dbReference type="PROSITE-ProRule" id="PRU00433"/>
    </source>
</evidence>
<dbReference type="RefSeq" id="WP_114209683.1">
    <property type="nucleotide sequence ID" value="NZ_CP030840.1"/>
</dbReference>
<organism evidence="10 11">
    <name type="scientific">Acidisarcina polymorpha</name>
    <dbReference type="NCBI Taxonomy" id="2211140"/>
    <lineage>
        <taxon>Bacteria</taxon>
        <taxon>Pseudomonadati</taxon>
        <taxon>Acidobacteriota</taxon>
        <taxon>Terriglobia</taxon>
        <taxon>Terriglobales</taxon>
        <taxon>Acidobacteriaceae</taxon>
        <taxon>Acidisarcina</taxon>
    </lineage>
</organism>
<dbReference type="SUPFAM" id="SSF46626">
    <property type="entry name" value="Cytochrome c"/>
    <property type="match status" value="2"/>
</dbReference>
<keyword evidence="3 6" id="KW-0479">Metal-binding</keyword>
<feature type="chain" id="PRO_5016384148" evidence="8">
    <location>
        <begin position="19"/>
        <end position="259"/>
    </location>
</feature>
<dbReference type="GO" id="GO:0046872">
    <property type="term" value="F:metal ion binding"/>
    <property type="evidence" value="ECO:0007669"/>
    <property type="project" value="UniProtKB-KW"/>
</dbReference>
<dbReference type="PANTHER" id="PTHR37823:SF1">
    <property type="entry name" value="CYTOCHROME C-553-LIKE"/>
    <property type="match status" value="1"/>
</dbReference>
<evidence type="ECO:0000256" key="1">
    <source>
        <dbReference type="ARBA" id="ARBA00022448"/>
    </source>
</evidence>
<evidence type="ECO:0000256" key="3">
    <source>
        <dbReference type="ARBA" id="ARBA00022723"/>
    </source>
</evidence>
<keyword evidence="8" id="KW-0732">Signal</keyword>
<gene>
    <name evidence="10" type="ORF">ACPOL_5786</name>
</gene>
<keyword evidence="11" id="KW-1185">Reference proteome</keyword>
<evidence type="ECO:0000256" key="4">
    <source>
        <dbReference type="ARBA" id="ARBA00022982"/>
    </source>
</evidence>
<dbReference type="Pfam" id="PF13442">
    <property type="entry name" value="Cytochrome_CBB3"/>
    <property type="match status" value="2"/>
</dbReference>
<dbReference type="KEGG" id="abas:ACPOL_5786"/>
<dbReference type="PROSITE" id="PS51257">
    <property type="entry name" value="PROKAR_LIPOPROTEIN"/>
    <property type="match status" value="1"/>
</dbReference>
<dbReference type="EMBL" id="CP030840">
    <property type="protein sequence ID" value="AXC15032.1"/>
    <property type="molecule type" value="Genomic_DNA"/>
</dbReference>
<dbReference type="OrthoDB" id="9779283at2"/>
<dbReference type="InterPro" id="IPR036909">
    <property type="entry name" value="Cyt_c-like_dom_sf"/>
</dbReference>
<dbReference type="PANTHER" id="PTHR37823">
    <property type="entry name" value="CYTOCHROME C-553-LIKE"/>
    <property type="match status" value="1"/>
</dbReference>
<reference evidence="10 11" key="1">
    <citation type="journal article" date="2018" name="Front. Microbiol.">
        <title>Hydrolytic Capabilities as a Key to Environmental Success: Chitinolytic and Cellulolytic Acidobacteria From Acidic Sub-arctic Soils and Boreal Peatlands.</title>
        <authorList>
            <person name="Belova S.E."/>
            <person name="Ravin N.V."/>
            <person name="Pankratov T.A."/>
            <person name="Rakitin A.L."/>
            <person name="Ivanova A.A."/>
            <person name="Beletsky A.V."/>
            <person name="Mardanov A.V."/>
            <person name="Sinninghe Damste J.S."/>
            <person name="Dedysh S.N."/>
        </authorList>
    </citation>
    <scope>NUCLEOTIDE SEQUENCE [LARGE SCALE GENOMIC DNA]</scope>
    <source>
        <strain evidence="10 11">SBC82</strain>
    </source>
</reference>
<keyword evidence="2 6" id="KW-0349">Heme</keyword>
<dbReference type="PROSITE" id="PS51007">
    <property type="entry name" value="CYTC"/>
    <property type="match status" value="2"/>
</dbReference>
<feature type="domain" description="Cytochrome c" evidence="9">
    <location>
        <begin position="33"/>
        <end position="122"/>
    </location>
</feature>
<dbReference type="GO" id="GO:0009055">
    <property type="term" value="F:electron transfer activity"/>
    <property type="evidence" value="ECO:0007669"/>
    <property type="project" value="InterPro"/>
</dbReference>
<evidence type="ECO:0000256" key="2">
    <source>
        <dbReference type="ARBA" id="ARBA00022617"/>
    </source>
</evidence>
<name>A0A2Z5G707_9BACT</name>
<sequence length="259" mass="27257">MRAFRLFLLGLLSTASLAAIGCHDAPGKPGPEPEVPRPDRVLDFATLYQENCIACHGNNQHRGPAITIANPVYLAVAGESNIENVLNHGVPGGLMPAFGQVGGGMLTEQQVEVLAKGLITTWGKPGVLDGLNAPTYKAMLKPDPAAGQKVFVTYCAHCHGDNGQGADVVGALFDPAFLDLISDQNLRSIVIAGHSSDMPNFHEQDPDHPLTDQNITDVVAWVASHRSTSSLAAASAPVPESNTPHAASTKVKHEPSSVR</sequence>
<proteinExistence type="predicted"/>
<dbReference type="InterPro" id="IPR009056">
    <property type="entry name" value="Cyt_c-like_dom"/>
</dbReference>